<dbReference type="Proteomes" id="UP001164020">
    <property type="component" value="Chromosome"/>
</dbReference>
<dbReference type="InterPro" id="IPR016032">
    <property type="entry name" value="Sig_transdc_resp-reg_C-effctor"/>
</dbReference>
<dbReference type="RefSeq" id="WP_268882866.1">
    <property type="nucleotide sequence ID" value="NZ_CP114029.1"/>
</dbReference>
<dbReference type="InterPro" id="IPR000792">
    <property type="entry name" value="Tscrpt_reg_LuxR_C"/>
</dbReference>
<feature type="region of interest" description="Disordered" evidence="1">
    <location>
        <begin position="1"/>
        <end position="43"/>
    </location>
</feature>
<name>A0ABY7C2R3_9HYPH</name>
<organism evidence="3 4">
    <name type="scientific">Jiella pelagia</name>
    <dbReference type="NCBI Taxonomy" id="2986949"/>
    <lineage>
        <taxon>Bacteria</taxon>
        <taxon>Pseudomonadati</taxon>
        <taxon>Pseudomonadota</taxon>
        <taxon>Alphaproteobacteria</taxon>
        <taxon>Hyphomicrobiales</taxon>
        <taxon>Aurantimonadaceae</taxon>
        <taxon>Jiella</taxon>
    </lineage>
</organism>
<dbReference type="SMART" id="SM00421">
    <property type="entry name" value="HTH_LUXR"/>
    <property type="match status" value="1"/>
</dbReference>
<gene>
    <name evidence="3" type="ORF">OH818_10095</name>
</gene>
<protein>
    <submittedName>
        <fullName evidence="3">Helix-turn-helix transcriptional regulator</fullName>
    </submittedName>
</protein>
<accession>A0ABY7C2R3</accession>
<evidence type="ECO:0000259" key="2">
    <source>
        <dbReference type="SMART" id="SM00421"/>
    </source>
</evidence>
<proteinExistence type="predicted"/>
<keyword evidence="4" id="KW-1185">Reference proteome</keyword>
<dbReference type="InterPro" id="IPR036388">
    <property type="entry name" value="WH-like_DNA-bd_sf"/>
</dbReference>
<feature type="compositionally biased region" description="Basic residues" evidence="1">
    <location>
        <begin position="16"/>
        <end position="30"/>
    </location>
</feature>
<evidence type="ECO:0000256" key="1">
    <source>
        <dbReference type="SAM" id="MobiDB-lite"/>
    </source>
</evidence>
<feature type="domain" description="HTH luxR-type" evidence="2">
    <location>
        <begin position="350"/>
        <end position="407"/>
    </location>
</feature>
<reference evidence="3" key="1">
    <citation type="submission" date="2022-12" db="EMBL/GenBank/DDBJ databases">
        <title>Jiella pelagia sp. nov., isolated from phosphonate enriched culture of Northwest Pacific surface seawater.</title>
        <authorList>
            <person name="Shin D.Y."/>
            <person name="Hwang C.Y."/>
        </authorList>
    </citation>
    <scope>NUCLEOTIDE SEQUENCE</scope>
    <source>
        <strain evidence="3">HL-NP1</strain>
    </source>
</reference>
<dbReference type="EMBL" id="CP114029">
    <property type="protein sequence ID" value="WAP70379.1"/>
    <property type="molecule type" value="Genomic_DNA"/>
</dbReference>
<dbReference type="Gene3D" id="1.10.10.10">
    <property type="entry name" value="Winged helix-like DNA-binding domain superfamily/Winged helix DNA-binding domain"/>
    <property type="match status" value="1"/>
</dbReference>
<sequence>MAASPSELAATGSQAAHRRRHRDGRPKRRGQAGGRIGAEAIDRPPMSETLTVLTGALDGLYRSLANGSDWQETVRHGAEATGADRFDLITVGGAGTARQFSHPFDPESALEYVTAYLPRDARVPRLLARQSGFVTTEDLMSPEEVGKCPVHQEFYQRHPECWNTAMVFGRSEDGLVAVSAHRHRTHPERWRKDQPSLMIFANHLSRIAHLRDIVPSGAIARQGALAAFDGLDDAIAIFDINGLVVHVNPAARRFIEGRHGLRLVGQRLMGGPSEVSDTITRAIGMTVRVLAGVRLTLPRPVPVPRPGGRAPLFLRFFAAPSSDGRARYGVVKFVDPAEKRVPDIAFVRTATGLSNGEAALAIGIYRGLTVKAFAEEAGLSEQTIRKRLKHVCDKLGVRRQPEIALQIAALANV</sequence>
<evidence type="ECO:0000313" key="3">
    <source>
        <dbReference type="EMBL" id="WAP70379.1"/>
    </source>
</evidence>
<evidence type="ECO:0000313" key="4">
    <source>
        <dbReference type="Proteomes" id="UP001164020"/>
    </source>
</evidence>
<dbReference type="SUPFAM" id="SSF46894">
    <property type="entry name" value="C-terminal effector domain of the bipartite response regulators"/>
    <property type="match status" value="1"/>
</dbReference>